<organism evidence="2">
    <name type="scientific">marine sediment metagenome</name>
    <dbReference type="NCBI Taxonomy" id="412755"/>
    <lineage>
        <taxon>unclassified sequences</taxon>
        <taxon>metagenomes</taxon>
        <taxon>ecological metagenomes</taxon>
    </lineage>
</organism>
<reference evidence="2" key="1">
    <citation type="journal article" date="2015" name="Nature">
        <title>Complex archaea that bridge the gap between prokaryotes and eukaryotes.</title>
        <authorList>
            <person name="Spang A."/>
            <person name="Saw J.H."/>
            <person name="Jorgensen S.L."/>
            <person name="Zaremba-Niedzwiedzka K."/>
            <person name="Martijn J."/>
            <person name="Lind A.E."/>
            <person name="van Eijk R."/>
            <person name="Schleper C."/>
            <person name="Guy L."/>
            <person name="Ettema T.J."/>
        </authorList>
    </citation>
    <scope>NUCLEOTIDE SEQUENCE</scope>
</reference>
<evidence type="ECO:0000313" key="2">
    <source>
        <dbReference type="EMBL" id="KKN66985.1"/>
    </source>
</evidence>
<protein>
    <recommendedName>
        <fullName evidence="1">Zinc finger FPG/IleRS-type domain-containing protein</fullName>
    </recommendedName>
</protein>
<dbReference type="Pfam" id="PF06827">
    <property type="entry name" value="zf-FPG_IleRS"/>
    <property type="match status" value="1"/>
</dbReference>
<accession>A0A0F9SDP8</accession>
<feature type="domain" description="Zinc finger FPG/IleRS-type" evidence="1">
    <location>
        <begin position="5"/>
        <end position="27"/>
    </location>
</feature>
<dbReference type="InterPro" id="IPR010663">
    <property type="entry name" value="Znf_FPG/IleRS"/>
</dbReference>
<name>A0A0F9SDP8_9ZZZZ</name>
<evidence type="ECO:0000259" key="1">
    <source>
        <dbReference type="Pfam" id="PF06827"/>
    </source>
</evidence>
<proteinExistence type="predicted"/>
<comment type="caution">
    <text evidence="2">The sequence shown here is derived from an EMBL/GenBank/DDBJ whole genome shotgun (WGS) entry which is preliminary data.</text>
</comment>
<dbReference type="EMBL" id="LAZR01000485">
    <property type="protein sequence ID" value="KKN66985.1"/>
    <property type="molecule type" value="Genomic_DNA"/>
</dbReference>
<dbReference type="AlphaFoldDB" id="A0A0F9SDP8"/>
<gene>
    <name evidence="2" type="ORF">LCGC14_0465390</name>
</gene>
<sequence length="39" mass="4509">MIKSCEICWNTYDIEKSGANEFYCPKCNGFVMRVENGLD</sequence>